<dbReference type="CDD" id="cd06171">
    <property type="entry name" value="Sigma70_r4"/>
    <property type="match status" value="1"/>
</dbReference>
<evidence type="ECO:0000256" key="2">
    <source>
        <dbReference type="ARBA" id="ARBA00023082"/>
    </source>
</evidence>
<evidence type="ECO:0000259" key="4">
    <source>
        <dbReference type="Pfam" id="PF08281"/>
    </source>
</evidence>
<dbReference type="InterPro" id="IPR013324">
    <property type="entry name" value="RNA_pol_sigma_r3/r4-like"/>
</dbReference>
<proteinExistence type="predicted"/>
<dbReference type="GO" id="GO:0016987">
    <property type="term" value="F:sigma factor activity"/>
    <property type="evidence" value="ECO:0007669"/>
    <property type="project" value="UniProtKB-KW"/>
</dbReference>
<dbReference type="InterPro" id="IPR014284">
    <property type="entry name" value="RNA_pol_sigma-70_dom"/>
</dbReference>
<gene>
    <name evidence="5" type="ORF">OMP38_19750</name>
</gene>
<sequence length="115" mass="13257">MFRIARNTAFNYRKSAFWRKVTLVGLIPDGQRAASAESEYWRSEFANEVWTAVWDLPRKYREPIILFAHYEWSYGEIARLLGIAEGTVKSRLSRGRAMLAGRMKGEENNGQPDNG</sequence>
<dbReference type="Proteomes" id="UP001153387">
    <property type="component" value="Unassembled WGS sequence"/>
</dbReference>
<protein>
    <submittedName>
        <fullName evidence="5">Sigma-70 family RNA polymerase sigma factor</fullName>
    </submittedName>
</protein>
<name>A0A9X4KNG5_9BACL</name>
<dbReference type="NCBIfam" id="TIGR02937">
    <property type="entry name" value="sigma70-ECF"/>
    <property type="match status" value="1"/>
</dbReference>
<dbReference type="InterPro" id="IPR036388">
    <property type="entry name" value="WH-like_DNA-bd_sf"/>
</dbReference>
<dbReference type="GO" id="GO:0003677">
    <property type="term" value="F:DNA binding"/>
    <property type="evidence" value="ECO:0007669"/>
    <property type="project" value="InterPro"/>
</dbReference>
<dbReference type="RefSeq" id="WP_277566882.1">
    <property type="nucleotide sequence ID" value="NZ_JAPDHZ010000003.1"/>
</dbReference>
<dbReference type="PANTHER" id="PTHR43133:SF46">
    <property type="entry name" value="RNA POLYMERASE SIGMA-70 FACTOR ECF SUBFAMILY"/>
    <property type="match status" value="1"/>
</dbReference>
<comment type="caution">
    <text evidence="5">The sequence shown here is derived from an EMBL/GenBank/DDBJ whole genome shotgun (WGS) entry which is preliminary data.</text>
</comment>
<evidence type="ECO:0000313" key="5">
    <source>
        <dbReference type="EMBL" id="MDG0792855.1"/>
    </source>
</evidence>
<evidence type="ECO:0000313" key="6">
    <source>
        <dbReference type="Proteomes" id="UP001153387"/>
    </source>
</evidence>
<dbReference type="GO" id="GO:0006352">
    <property type="term" value="P:DNA-templated transcription initiation"/>
    <property type="evidence" value="ECO:0007669"/>
    <property type="project" value="InterPro"/>
</dbReference>
<keyword evidence="1" id="KW-0805">Transcription regulation</keyword>
<keyword evidence="6" id="KW-1185">Reference proteome</keyword>
<accession>A0A9X4KNG5</accession>
<dbReference type="Pfam" id="PF08281">
    <property type="entry name" value="Sigma70_r4_2"/>
    <property type="match status" value="1"/>
</dbReference>
<evidence type="ECO:0000256" key="3">
    <source>
        <dbReference type="ARBA" id="ARBA00023163"/>
    </source>
</evidence>
<feature type="domain" description="RNA polymerase sigma factor 70 region 4 type 2" evidence="4">
    <location>
        <begin position="51"/>
        <end position="99"/>
    </location>
</feature>
<dbReference type="InterPro" id="IPR013249">
    <property type="entry name" value="RNA_pol_sigma70_r4_t2"/>
</dbReference>
<keyword evidence="2" id="KW-0731">Sigma factor</keyword>
<dbReference type="PANTHER" id="PTHR43133">
    <property type="entry name" value="RNA POLYMERASE ECF-TYPE SIGMA FACTO"/>
    <property type="match status" value="1"/>
</dbReference>
<dbReference type="EMBL" id="JAPDHZ010000003">
    <property type="protein sequence ID" value="MDG0792855.1"/>
    <property type="molecule type" value="Genomic_DNA"/>
</dbReference>
<keyword evidence="3" id="KW-0804">Transcription</keyword>
<dbReference type="Gene3D" id="1.10.10.10">
    <property type="entry name" value="Winged helix-like DNA-binding domain superfamily/Winged helix DNA-binding domain"/>
    <property type="match status" value="1"/>
</dbReference>
<dbReference type="AlphaFoldDB" id="A0A9X4KNG5"/>
<dbReference type="InterPro" id="IPR039425">
    <property type="entry name" value="RNA_pol_sigma-70-like"/>
</dbReference>
<evidence type="ECO:0000256" key="1">
    <source>
        <dbReference type="ARBA" id="ARBA00023015"/>
    </source>
</evidence>
<reference evidence="5 6" key="1">
    <citation type="submission" date="2022-10" db="EMBL/GenBank/DDBJ databases">
        <title>Comparative genomic analysis of Cohnella hashimotonis sp. nov., isolated from the International Space Station.</title>
        <authorList>
            <person name="Simpson A."/>
            <person name="Venkateswaran K."/>
        </authorList>
    </citation>
    <scope>NUCLEOTIDE SEQUENCE [LARGE SCALE GENOMIC DNA]</scope>
    <source>
        <strain evidence="5 6">DSM 18997</strain>
    </source>
</reference>
<dbReference type="SUPFAM" id="SSF88659">
    <property type="entry name" value="Sigma3 and sigma4 domains of RNA polymerase sigma factors"/>
    <property type="match status" value="1"/>
</dbReference>
<organism evidence="5 6">
    <name type="scientific">Cohnella ginsengisoli</name>
    <dbReference type="NCBI Taxonomy" id="425004"/>
    <lineage>
        <taxon>Bacteria</taxon>
        <taxon>Bacillati</taxon>
        <taxon>Bacillota</taxon>
        <taxon>Bacilli</taxon>
        <taxon>Bacillales</taxon>
        <taxon>Paenibacillaceae</taxon>
        <taxon>Cohnella</taxon>
    </lineage>
</organism>